<keyword evidence="2" id="KW-0067">ATP-binding</keyword>
<evidence type="ECO:0000313" key="8">
    <source>
        <dbReference type="Proteomes" id="UP000250557"/>
    </source>
</evidence>
<accession>A0AAE6MGP9</accession>
<sequence>MNELKVYHWPGNVRELEHLIERSVLLSNSKILTKISLPDLNDTVPGGQDKHAINLASVEKQHIIDVLRQCSGKISGKGGAAELLKLPPSTLNSKMRKLGITKNTKIE</sequence>
<dbReference type="Pfam" id="PF02954">
    <property type="entry name" value="HTH_8"/>
    <property type="match status" value="1"/>
</dbReference>
<dbReference type="Pfam" id="PF25601">
    <property type="entry name" value="AAA_lid_14"/>
    <property type="match status" value="1"/>
</dbReference>
<evidence type="ECO:0000256" key="1">
    <source>
        <dbReference type="ARBA" id="ARBA00022741"/>
    </source>
</evidence>
<dbReference type="EMBL" id="CP043451">
    <property type="protein sequence ID" value="QEM02706.1"/>
    <property type="molecule type" value="Genomic_DNA"/>
</dbReference>
<dbReference type="GO" id="GO:0043565">
    <property type="term" value="F:sequence-specific DNA binding"/>
    <property type="evidence" value="ECO:0007669"/>
    <property type="project" value="InterPro"/>
</dbReference>
<dbReference type="InterPro" id="IPR002197">
    <property type="entry name" value="HTH_Fis"/>
</dbReference>
<dbReference type="PANTHER" id="PTHR32071:SF117">
    <property type="entry name" value="PTS-DEPENDENT DIHYDROXYACETONE KINASE OPERON REGULATORY PROTEIN-RELATED"/>
    <property type="match status" value="1"/>
</dbReference>
<dbReference type="AlphaFoldDB" id="A0AAE6MGP9"/>
<evidence type="ECO:0000256" key="2">
    <source>
        <dbReference type="ARBA" id="ARBA00022840"/>
    </source>
</evidence>
<evidence type="ECO:0000256" key="4">
    <source>
        <dbReference type="ARBA" id="ARBA00023125"/>
    </source>
</evidence>
<protein>
    <recommendedName>
        <fullName evidence="6">Sigma-54 factor interaction domain-containing protein</fullName>
    </recommendedName>
</protein>
<dbReference type="GO" id="GO:0006355">
    <property type="term" value="P:regulation of DNA-templated transcription"/>
    <property type="evidence" value="ECO:0007669"/>
    <property type="project" value="InterPro"/>
</dbReference>
<evidence type="ECO:0000313" key="7">
    <source>
        <dbReference type="EMBL" id="QEM02706.1"/>
    </source>
</evidence>
<keyword evidence="3" id="KW-0805">Transcription regulation</keyword>
<gene>
    <name evidence="7" type="ORF">DIU31_003935</name>
</gene>
<organism evidence="7 8">
    <name type="scientific">Mucilaginibacter rubeus</name>
    <dbReference type="NCBI Taxonomy" id="2027860"/>
    <lineage>
        <taxon>Bacteria</taxon>
        <taxon>Pseudomonadati</taxon>
        <taxon>Bacteroidota</taxon>
        <taxon>Sphingobacteriia</taxon>
        <taxon>Sphingobacteriales</taxon>
        <taxon>Sphingobacteriaceae</taxon>
        <taxon>Mucilaginibacter</taxon>
    </lineage>
</organism>
<dbReference type="InterPro" id="IPR025944">
    <property type="entry name" value="Sigma_54_int_dom_CS"/>
</dbReference>
<dbReference type="PROSITE" id="PS00688">
    <property type="entry name" value="SIGMA54_INTERACT_3"/>
    <property type="match status" value="1"/>
</dbReference>
<keyword evidence="4" id="KW-0238">DNA-binding</keyword>
<proteinExistence type="predicted"/>
<keyword evidence="1" id="KW-0547">Nucleotide-binding</keyword>
<dbReference type="GO" id="GO:0005524">
    <property type="term" value="F:ATP binding"/>
    <property type="evidence" value="ECO:0007669"/>
    <property type="project" value="UniProtKB-KW"/>
</dbReference>
<dbReference type="PROSITE" id="PS50045">
    <property type="entry name" value="SIGMA54_INTERACT_4"/>
    <property type="match status" value="1"/>
</dbReference>
<dbReference type="InterPro" id="IPR002078">
    <property type="entry name" value="Sigma_54_int"/>
</dbReference>
<feature type="domain" description="Sigma-54 factor interaction" evidence="6">
    <location>
        <begin position="1"/>
        <end position="25"/>
    </location>
</feature>
<evidence type="ECO:0000256" key="5">
    <source>
        <dbReference type="ARBA" id="ARBA00023163"/>
    </source>
</evidence>
<dbReference type="Proteomes" id="UP000250557">
    <property type="component" value="Chromosome"/>
</dbReference>
<dbReference type="Gene3D" id="1.10.8.60">
    <property type="match status" value="1"/>
</dbReference>
<dbReference type="PANTHER" id="PTHR32071">
    <property type="entry name" value="TRANSCRIPTIONAL REGULATORY PROTEIN"/>
    <property type="match status" value="1"/>
</dbReference>
<dbReference type="SUPFAM" id="SSF46689">
    <property type="entry name" value="Homeodomain-like"/>
    <property type="match status" value="1"/>
</dbReference>
<keyword evidence="5" id="KW-0804">Transcription</keyword>
<reference evidence="7 8" key="1">
    <citation type="submission" date="2019-08" db="EMBL/GenBank/DDBJ databases">
        <title>Comparative genome analysis confer to the adaptation heavy metal polluted environment.</title>
        <authorList>
            <person name="Li Y."/>
        </authorList>
    </citation>
    <scope>NUCLEOTIDE SEQUENCE [LARGE SCALE GENOMIC DNA]</scope>
    <source>
        <strain evidence="7 8">P2</strain>
    </source>
</reference>
<evidence type="ECO:0000256" key="3">
    <source>
        <dbReference type="ARBA" id="ARBA00023015"/>
    </source>
</evidence>
<dbReference type="InterPro" id="IPR058031">
    <property type="entry name" value="AAA_lid_NorR"/>
</dbReference>
<evidence type="ECO:0000259" key="6">
    <source>
        <dbReference type="PROSITE" id="PS50045"/>
    </source>
</evidence>
<name>A0AAE6MGP9_9SPHI</name>
<dbReference type="InterPro" id="IPR009057">
    <property type="entry name" value="Homeodomain-like_sf"/>
</dbReference>
<dbReference type="Gene3D" id="1.10.10.60">
    <property type="entry name" value="Homeodomain-like"/>
    <property type="match status" value="1"/>
</dbReference>